<reference evidence="2" key="1">
    <citation type="submission" date="2024-06" db="EMBL/GenBank/DDBJ databases">
        <authorList>
            <person name="Chang H.C."/>
            <person name="Mun S.Y."/>
        </authorList>
    </citation>
    <scope>NUCLEOTIDE SEQUENCE [LARGE SCALE GENOMIC DNA]</scope>
    <source>
        <strain evidence="2">KT1</strain>
    </source>
</reference>
<protein>
    <submittedName>
        <fullName evidence="1">Uncharacterized protein</fullName>
    </submittedName>
</protein>
<dbReference type="Proteomes" id="UP001302696">
    <property type="component" value="Chromosome"/>
</dbReference>
<name>A0ABZ0Q2E0_9LACO</name>
<evidence type="ECO:0000313" key="1">
    <source>
        <dbReference type="EMBL" id="WPC21128.1"/>
    </source>
</evidence>
<keyword evidence="2" id="KW-1185">Reference proteome</keyword>
<accession>A0ABZ0Q2E0</accession>
<dbReference type="EMBL" id="CP104778">
    <property type="protein sequence ID" value="WPC21128.1"/>
    <property type="molecule type" value="Genomic_DNA"/>
</dbReference>
<organism evidence="1 2">
    <name type="scientific">Pediococcus inopinatus</name>
    <dbReference type="NCBI Taxonomy" id="114090"/>
    <lineage>
        <taxon>Bacteria</taxon>
        <taxon>Bacillati</taxon>
        <taxon>Bacillota</taxon>
        <taxon>Bacilli</taxon>
        <taxon>Lactobacillales</taxon>
        <taxon>Lactobacillaceae</taxon>
        <taxon>Pediococcus</taxon>
    </lineage>
</organism>
<proteinExistence type="predicted"/>
<evidence type="ECO:0000313" key="2">
    <source>
        <dbReference type="Proteomes" id="UP001302696"/>
    </source>
</evidence>
<dbReference type="RefSeq" id="WP_156406538.1">
    <property type="nucleotide sequence ID" value="NZ_CP019981.1"/>
</dbReference>
<gene>
    <name evidence="1" type="ORF">N6G96_07545</name>
</gene>
<sequence length="90" mass="9994">MSAIILLTIYSGMVFQIEKNRQANIATQSKIIAANEGRTLCNILILKRKTDKTKQSIVSNMGIAKVDGKQIVVILKNQDRFCFSLGVQPL</sequence>